<dbReference type="SMART" id="SM00347">
    <property type="entry name" value="HTH_MARR"/>
    <property type="match status" value="1"/>
</dbReference>
<dbReference type="PANTHER" id="PTHR33164">
    <property type="entry name" value="TRANSCRIPTIONAL REGULATOR, MARR FAMILY"/>
    <property type="match status" value="1"/>
</dbReference>
<name>A0ABT4VX38_9HYPH</name>
<dbReference type="PRINTS" id="PR00598">
    <property type="entry name" value="HTHMARR"/>
</dbReference>
<dbReference type="Proteomes" id="UP001148313">
    <property type="component" value="Unassembled WGS sequence"/>
</dbReference>
<comment type="caution">
    <text evidence="2">The sequence shown here is derived from an EMBL/GenBank/DDBJ whole genome shotgun (WGS) entry which is preliminary data.</text>
</comment>
<dbReference type="SUPFAM" id="SSF46785">
    <property type="entry name" value="Winged helix' DNA-binding domain"/>
    <property type="match status" value="1"/>
</dbReference>
<organism evidence="2 3">
    <name type="scientific">Hoeflea poritis</name>
    <dbReference type="NCBI Taxonomy" id="2993659"/>
    <lineage>
        <taxon>Bacteria</taxon>
        <taxon>Pseudomonadati</taxon>
        <taxon>Pseudomonadota</taxon>
        <taxon>Alphaproteobacteria</taxon>
        <taxon>Hyphomicrobiales</taxon>
        <taxon>Rhizobiaceae</taxon>
        <taxon>Hoeflea</taxon>
    </lineage>
</organism>
<evidence type="ECO:0000313" key="2">
    <source>
        <dbReference type="EMBL" id="MDA4848775.1"/>
    </source>
</evidence>
<protein>
    <submittedName>
        <fullName evidence="2">MarR family transcriptional regulator</fullName>
    </submittedName>
</protein>
<dbReference type="InterPro" id="IPR039422">
    <property type="entry name" value="MarR/SlyA-like"/>
</dbReference>
<dbReference type="Gene3D" id="1.10.10.10">
    <property type="entry name" value="Winged helix-like DNA-binding domain superfamily/Winged helix DNA-binding domain"/>
    <property type="match status" value="1"/>
</dbReference>
<keyword evidence="3" id="KW-1185">Reference proteome</keyword>
<evidence type="ECO:0000313" key="3">
    <source>
        <dbReference type="Proteomes" id="UP001148313"/>
    </source>
</evidence>
<sequence length="166" mass="19210">MNETKPKRRDFTSLWDRPGFLIRRLHQIHVALFLEECSEFNITPLQFAVLTVLYDRETLDQVTIANQIGADRNTVADVIRRLERRGLLERPASVVDKRAKLARITDEGHAFVEAVQPKMIDAQRQLTVPLDREEYEVLMKLMRKLILENYDASRAPMRPGVLQADG</sequence>
<reference evidence="2" key="1">
    <citation type="submission" date="2022-11" db="EMBL/GenBank/DDBJ databases">
        <title>Hoeflea poritis sp. nov., isolated from scleractinian coral Porites lutea.</title>
        <authorList>
            <person name="Zhang G."/>
            <person name="Wei Q."/>
            <person name="Cai L."/>
        </authorList>
    </citation>
    <scope>NUCLEOTIDE SEQUENCE</scope>
    <source>
        <strain evidence="2">E7-10</strain>
    </source>
</reference>
<dbReference type="PANTHER" id="PTHR33164:SF95">
    <property type="entry name" value="TRANSCRIPTIONAL REGULATOR"/>
    <property type="match status" value="1"/>
</dbReference>
<gene>
    <name evidence="2" type="ORF">OOZ53_25710</name>
</gene>
<dbReference type="InterPro" id="IPR036388">
    <property type="entry name" value="WH-like_DNA-bd_sf"/>
</dbReference>
<feature type="domain" description="HTH marR-type" evidence="1">
    <location>
        <begin position="18"/>
        <end position="147"/>
    </location>
</feature>
<accession>A0ABT4VX38</accession>
<dbReference type="RefSeq" id="WP_271092652.1">
    <property type="nucleotide sequence ID" value="NZ_JAPJZH010000031.1"/>
</dbReference>
<dbReference type="InterPro" id="IPR000835">
    <property type="entry name" value="HTH_MarR-typ"/>
</dbReference>
<dbReference type="PROSITE" id="PS50995">
    <property type="entry name" value="HTH_MARR_2"/>
    <property type="match status" value="1"/>
</dbReference>
<proteinExistence type="predicted"/>
<dbReference type="InterPro" id="IPR036390">
    <property type="entry name" value="WH_DNA-bd_sf"/>
</dbReference>
<evidence type="ECO:0000259" key="1">
    <source>
        <dbReference type="PROSITE" id="PS50995"/>
    </source>
</evidence>
<dbReference type="EMBL" id="JAPJZH010000031">
    <property type="protein sequence ID" value="MDA4848775.1"/>
    <property type="molecule type" value="Genomic_DNA"/>
</dbReference>
<dbReference type="Pfam" id="PF01047">
    <property type="entry name" value="MarR"/>
    <property type="match status" value="1"/>
</dbReference>